<dbReference type="AlphaFoldDB" id="A0A9N7UV91"/>
<protein>
    <submittedName>
        <fullName evidence="1">Uncharacterized protein</fullName>
    </submittedName>
</protein>
<dbReference type="EMBL" id="CADEAL010002024">
    <property type="protein sequence ID" value="CAB1437420.1"/>
    <property type="molecule type" value="Genomic_DNA"/>
</dbReference>
<dbReference type="Proteomes" id="UP001153269">
    <property type="component" value="Unassembled WGS sequence"/>
</dbReference>
<keyword evidence="2" id="KW-1185">Reference proteome</keyword>
<gene>
    <name evidence="1" type="ORF">PLEPLA_LOCUS25403</name>
</gene>
<evidence type="ECO:0000313" key="1">
    <source>
        <dbReference type="EMBL" id="CAB1437420.1"/>
    </source>
</evidence>
<accession>A0A9N7UV91</accession>
<evidence type="ECO:0000313" key="2">
    <source>
        <dbReference type="Proteomes" id="UP001153269"/>
    </source>
</evidence>
<comment type="caution">
    <text evidence="1">The sequence shown here is derived from an EMBL/GenBank/DDBJ whole genome shotgun (WGS) entry which is preliminary data.</text>
</comment>
<proteinExistence type="predicted"/>
<organism evidence="1 2">
    <name type="scientific">Pleuronectes platessa</name>
    <name type="common">European plaice</name>
    <dbReference type="NCBI Taxonomy" id="8262"/>
    <lineage>
        <taxon>Eukaryota</taxon>
        <taxon>Metazoa</taxon>
        <taxon>Chordata</taxon>
        <taxon>Craniata</taxon>
        <taxon>Vertebrata</taxon>
        <taxon>Euteleostomi</taxon>
        <taxon>Actinopterygii</taxon>
        <taxon>Neopterygii</taxon>
        <taxon>Teleostei</taxon>
        <taxon>Neoteleostei</taxon>
        <taxon>Acanthomorphata</taxon>
        <taxon>Carangaria</taxon>
        <taxon>Pleuronectiformes</taxon>
        <taxon>Pleuronectoidei</taxon>
        <taxon>Pleuronectidae</taxon>
        <taxon>Pleuronectes</taxon>
    </lineage>
</organism>
<reference evidence="1" key="1">
    <citation type="submission" date="2020-03" db="EMBL/GenBank/DDBJ databases">
        <authorList>
            <person name="Weist P."/>
        </authorList>
    </citation>
    <scope>NUCLEOTIDE SEQUENCE</scope>
</reference>
<name>A0A9N7UV91_PLEPL</name>
<sequence length="166" mass="17977">MATFATIGLTMEDVQVVMTEFPFAVVFAVEDGAAADPYWVTVWSCSAHWRHSCCSTKPPQPQLRLNSDSNPAWCCGSLSSFITVSRHRKQHKVLPSFSRPLVPEPSERGSISIVNVCCSLFTAPVLGGGAEKQTVKLLLSFASSPPSPTCLFSPLVFVSGLYLRPA</sequence>